<evidence type="ECO:0000259" key="9">
    <source>
        <dbReference type="PROSITE" id="PS51514"/>
    </source>
</evidence>
<protein>
    <submittedName>
        <fullName evidence="10">PH, RCC1 and FYVE domains-containing protein 1</fullName>
    </submittedName>
</protein>
<dbReference type="PROSITE" id="PS50178">
    <property type="entry name" value="ZF_FYVE"/>
    <property type="match status" value="1"/>
</dbReference>
<dbReference type="AlphaFoldDB" id="A0AAQ3KXN7"/>
<dbReference type="InterPro" id="IPR051210">
    <property type="entry name" value="Ub_ligase/GEF_domain"/>
</dbReference>
<keyword evidence="2" id="KW-0677">Repeat</keyword>
<proteinExistence type="predicted"/>
<evidence type="ECO:0000313" key="10">
    <source>
        <dbReference type="EMBL" id="WOL13502.1"/>
    </source>
</evidence>
<feature type="repeat" description="RCC1" evidence="6">
    <location>
        <begin position="336"/>
        <end position="387"/>
    </location>
</feature>
<feature type="domain" description="FYVE-type" evidence="8">
    <location>
        <begin position="666"/>
        <end position="728"/>
    </location>
</feature>
<feature type="region of interest" description="Disordered" evidence="7">
    <location>
        <begin position="1010"/>
        <end position="1037"/>
    </location>
</feature>
<feature type="repeat" description="RCC1" evidence="6">
    <location>
        <begin position="388"/>
        <end position="442"/>
    </location>
</feature>
<sequence>METWWLPMNAAAADALPLSPTRVSTPMEWQIRPFILTPTATSNRFCFGKRLKHMQCQFNLRLLPHRTQALIALKKGTQLIKYSRKGKPKLCPFRISSDETTLIWLSHKKERVIRLDSVIRIIPGQRTAVFRRYLRPEKDYLSFSLIYNNGERSLDLICKDQGELEVWIAGLKALIFVAQRQHSRSDNHSDGIDISDDGDSVSNGRPYGLALQSTPSISCHSFNTNARKNTPSSLRSDVGYDHANMQLRLSNGDAVRLSVSSAALSSSSQGSAPDDIESLGDVYVWGSVWSDGDGSTNSLCSRVDVLIPRTLESNVVLDVQQIACGVRHAALVTRQGEIFTWGEDSGGQLGHGNDKDVSRPRLVESLAFCNMDYVACGEYHSCAISTSGDLFTWGDGTNNSKLLGHGTDVSHWIPKRVSCSLEGIQVMYVACGTWHSALITTAGKLYTFGDGTFGALGHGDRESLAYPKDVKSLSPLKTMKVACGVWHTAAIIEVTGQQTGANVISRKLFTWGDGDQYRLGHGDKEAQLVPTCVPSLIEYNFHQLACGHNMTVALTTSGHVFTMGSSLNGQLGNPQSDGKAPCLVQDRLVGELVEEIACGAYHVAALTSRSEVYTWGKGSNGQLGHGDTEDRKTPTLIESLRDRHVKSIACGANFTACICIHKWVSGADQSICSGCRQTFGFTRKRHNCYNCGLVHCYACCSKKVLKAALAPTPGKPHRVCDSCYSKLKTPETVVPSMASKKNVAPRRSIDIREIPDRGEIRSSKFLLSPNIEPAKYIEPKSARNENKPESLSILKGSHVPLLQLKDISFTSSLSVLQTALKPIVTSGPPSAANSKPTSPYSRKPSPPPSTTPVYSKGVIDNLMMTNEVLNQEVSKLQAQECKISLINLNLKQKCEAQELFMQSAGKKAQEESVKCYAALEVIRSLNSQIKDIAEKSAPEVTDSLNAMHTQAEAFLKHNESGRPDLSLSTMDYPHITNEGIEMHEQRVHYARDELELSQSVIEGDAQSSGKLTIVGNQGSTQHSTDQKSPKLSKAKNNNDGEAELVEQFEPGVYITYIQLSSGAKLFKRVRFSKRKFAEQQAEDWWNKNKDRCCLPIGFASSCIPQTFQGCLECPGKESCSEGKVQVQCRIPQTFQGCLECPGKESCSEGKVQVQCPIMRDMMKLAMVVPTTRSDLEDEQEILEFEYHSAGAALVLELAQGVVREEGLLEVGPEGVHERTRRQDRHRTCKLGAILVGISHGSGT</sequence>
<dbReference type="Gene3D" id="2.130.10.30">
    <property type="entry name" value="Regulator of chromosome condensation 1/beta-lactamase-inhibitor protein II"/>
    <property type="match status" value="2"/>
</dbReference>
<evidence type="ECO:0000256" key="4">
    <source>
        <dbReference type="ARBA" id="ARBA00022833"/>
    </source>
</evidence>
<evidence type="ECO:0000256" key="7">
    <source>
        <dbReference type="SAM" id="MobiDB-lite"/>
    </source>
</evidence>
<dbReference type="SUPFAM" id="SSF57903">
    <property type="entry name" value="FYVE/PHD zinc finger"/>
    <property type="match status" value="1"/>
</dbReference>
<evidence type="ECO:0000256" key="6">
    <source>
        <dbReference type="PROSITE-ProRule" id="PRU00235"/>
    </source>
</evidence>
<evidence type="ECO:0000256" key="5">
    <source>
        <dbReference type="PROSITE-ProRule" id="PRU00091"/>
    </source>
</evidence>
<accession>A0AAQ3KXN7</accession>
<dbReference type="InterPro" id="IPR011993">
    <property type="entry name" value="PH-like_dom_sf"/>
</dbReference>
<dbReference type="InterPro" id="IPR001849">
    <property type="entry name" value="PH_domain"/>
</dbReference>
<feature type="repeat" description="RCC1" evidence="6">
    <location>
        <begin position="610"/>
        <end position="661"/>
    </location>
</feature>
<evidence type="ECO:0000313" key="11">
    <source>
        <dbReference type="Proteomes" id="UP001327560"/>
    </source>
</evidence>
<dbReference type="InterPro" id="IPR017455">
    <property type="entry name" value="Znf_FYVE-rel"/>
</dbReference>
<feature type="repeat" description="RCC1" evidence="6">
    <location>
        <begin position="558"/>
        <end position="609"/>
    </location>
</feature>
<dbReference type="CDD" id="cd13365">
    <property type="entry name" value="PH_PLC_plant-like"/>
    <property type="match status" value="1"/>
</dbReference>
<dbReference type="InterPro" id="IPR000306">
    <property type="entry name" value="Znf_FYVE"/>
</dbReference>
<organism evidence="10 11">
    <name type="scientific">Canna indica</name>
    <name type="common">Indian-shot</name>
    <dbReference type="NCBI Taxonomy" id="4628"/>
    <lineage>
        <taxon>Eukaryota</taxon>
        <taxon>Viridiplantae</taxon>
        <taxon>Streptophyta</taxon>
        <taxon>Embryophyta</taxon>
        <taxon>Tracheophyta</taxon>
        <taxon>Spermatophyta</taxon>
        <taxon>Magnoliopsida</taxon>
        <taxon>Liliopsida</taxon>
        <taxon>Zingiberales</taxon>
        <taxon>Cannaceae</taxon>
        <taxon>Canna</taxon>
    </lineage>
</organism>
<reference evidence="10 11" key="1">
    <citation type="submission" date="2023-10" db="EMBL/GenBank/DDBJ databases">
        <title>Chromosome-scale genome assembly provides insights into flower coloration mechanisms of Canna indica.</title>
        <authorList>
            <person name="Li C."/>
        </authorList>
    </citation>
    <scope>NUCLEOTIDE SEQUENCE [LARGE SCALE GENOMIC DNA]</scope>
    <source>
        <tissue evidence="10">Flower</tissue>
    </source>
</reference>
<dbReference type="InterPro" id="IPR013083">
    <property type="entry name" value="Znf_RING/FYVE/PHD"/>
</dbReference>
<dbReference type="FunFam" id="2.130.10.30:FF:000028">
    <property type="entry name" value="PH, RCC1 and FYVE domains-containing protein 1"/>
    <property type="match status" value="1"/>
</dbReference>
<gene>
    <name evidence="10" type="ORF">Cni_G22272</name>
</gene>
<dbReference type="FunFam" id="2.130.10.30:FF:000031">
    <property type="entry name" value="PH, RCC1 and FYVE domains-containing protein 1"/>
    <property type="match status" value="1"/>
</dbReference>
<feature type="repeat" description="RCC1" evidence="6">
    <location>
        <begin position="506"/>
        <end position="557"/>
    </location>
</feature>
<name>A0AAQ3KXN7_9LILI</name>
<feature type="region of interest" description="Disordered" evidence="7">
    <location>
        <begin position="824"/>
        <end position="854"/>
    </location>
</feature>
<evidence type="ECO:0000256" key="1">
    <source>
        <dbReference type="ARBA" id="ARBA00022723"/>
    </source>
</evidence>
<dbReference type="Proteomes" id="UP001327560">
    <property type="component" value="Chromosome 7"/>
</dbReference>
<evidence type="ECO:0000259" key="8">
    <source>
        <dbReference type="PROSITE" id="PS50178"/>
    </source>
</evidence>
<dbReference type="InterPro" id="IPR011011">
    <property type="entry name" value="Znf_FYVE_PHD"/>
</dbReference>
<dbReference type="PANTHER" id="PTHR22870:SF352">
    <property type="entry name" value="REGULATOR OF CHROMOSOME CONDENSATION (RCC1) FAMILY PROTEIN"/>
    <property type="match status" value="1"/>
</dbReference>
<dbReference type="Gene3D" id="3.30.40.10">
    <property type="entry name" value="Zinc/RING finger domain, C3HC4 (zinc finger)"/>
    <property type="match status" value="1"/>
</dbReference>
<dbReference type="GO" id="GO:0008270">
    <property type="term" value="F:zinc ion binding"/>
    <property type="evidence" value="ECO:0007669"/>
    <property type="project" value="UniProtKB-KW"/>
</dbReference>
<dbReference type="PROSITE" id="PS51514">
    <property type="entry name" value="BRX"/>
    <property type="match status" value="1"/>
</dbReference>
<evidence type="ECO:0000256" key="2">
    <source>
        <dbReference type="ARBA" id="ARBA00022737"/>
    </source>
</evidence>
<feature type="compositionally biased region" description="Polar residues" evidence="7">
    <location>
        <begin position="1010"/>
        <end position="1023"/>
    </location>
</feature>
<keyword evidence="11" id="KW-1185">Reference proteome</keyword>
<dbReference type="SUPFAM" id="SSF50985">
    <property type="entry name" value="RCC1/BLIP-II"/>
    <property type="match status" value="1"/>
</dbReference>
<dbReference type="CDD" id="cd00065">
    <property type="entry name" value="FYVE_like_SF"/>
    <property type="match status" value="1"/>
</dbReference>
<feature type="domain" description="BRX" evidence="9">
    <location>
        <begin position="1042"/>
        <end position="1097"/>
    </location>
</feature>
<dbReference type="InterPro" id="IPR000408">
    <property type="entry name" value="Reg_chr_condens"/>
</dbReference>
<dbReference type="PROSITE" id="PS50012">
    <property type="entry name" value="RCC1_3"/>
    <property type="match status" value="7"/>
</dbReference>
<dbReference type="PANTHER" id="PTHR22870">
    <property type="entry name" value="REGULATOR OF CHROMOSOME CONDENSATION"/>
    <property type="match status" value="1"/>
</dbReference>
<feature type="repeat" description="RCC1" evidence="6">
    <location>
        <begin position="443"/>
        <end position="494"/>
    </location>
</feature>
<dbReference type="InterPro" id="IPR009091">
    <property type="entry name" value="RCC1/BLIP-II"/>
</dbReference>
<dbReference type="PRINTS" id="PR00633">
    <property type="entry name" value="RCCNDNSATION"/>
</dbReference>
<dbReference type="Gene3D" id="2.30.29.30">
    <property type="entry name" value="Pleckstrin-homology domain (PH domain)/Phosphotyrosine-binding domain (PTB)"/>
    <property type="match status" value="1"/>
</dbReference>
<feature type="compositionally biased region" description="Low complexity" evidence="7">
    <location>
        <begin position="834"/>
        <end position="843"/>
    </location>
</feature>
<dbReference type="InterPro" id="IPR058923">
    <property type="entry name" value="RCC1-like_dom"/>
</dbReference>
<dbReference type="Pfam" id="PF13713">
    <property type="entry name" value="BRX_N"/>
    <property type="match status" value="1"/>
</dbReference>
<dbReference type="SUPFAM" id="SSF50729">
    <property type="entry name" value="PH domain-like"/>
    <property type="match status" value="1"/>
</dbReference>
<feature type="repeat" description="RCC1" evidence="6">
    <location>
        <begin position="280"/>
        <end position="335"/>
    </location>
</feature>
<dbReference type="Pfam" id="PF16457">
    <property type="entry name" value="PH_12"/>
    <property type="match status" value="1"/>
</dbReference>
<dbReference type="InterPro" id="IPR027988">
    <property type="entry name" value="BRX_N"/>
</dbReference>
<dbReference type="InterPro" id="IPR013591">
    <property type="entry name" value="Brevis_radix_dom"/>
</dbReference>
<keyword evidence="4" id="KW-0862">Zinc</keyword>
<dbReference type="EMBL" id="CP136896">
    <property type="protein sequence ID" value="WOL13502.1"/>
    <property type="molecule type" value="Genomic_DNA"/>
</dbReference>
<keyword evidence="1" id="KW-0479">Metal-binding</keyword>
<keyword evidence="3 5" id="KW-0863">Zinc-finger</keyword>
<dbReference type="Pfam" id="PF01363">
    <property type="entry name" value="FYVE"/>
    <property type="match status" value="1"/>
</dbReference>
<dbReference type="PROSITE" id="PS00626">
    <property type="entry name" value="RCC1_2"/>
    <property type="match status" value="3"/>
</dbReference>
<dbReference type="Pfam" id="PF08381">
    <property type="entry name" value="BRX"/>
    <property type="match status" value="1"/>
</dbReference>
<dbReference type="Pfam" id="PF25390">
    <property type="entry name" value="WD40_RLD"/>
    <property type="match status" value="1"/>
</dbReference>
<dbReference type="SMART" id="SM00064">
    <property type="entry name" value="FYVE"/>
    <property type="match status" value="1"/>
</dbReference>
<evidence type="ECO:0000256" key="3">
    <source>
        <dbReference type="ARBA" id="ARBA00022771"/>
    </source>
</evidence>